<name>A0ACD5US50_AVESA</name>
<protein>
    <submittedName>
        <fullName evidence="1">Uncharacterized protein</fullName>
    </submittedName>
</protein>
<evidence type="ECO:0000313" key="2">
    <source>
        <dbReference type="Proteomes" id="UP001732700"/>
    </source>
</evidence>
<reference evidence="1" key="2">
    <citation type="submission" date="2025-09" db="UniProtKB">
        <authorList>
            <consortium name="EnsemblPlants"/>
        </authorList>
    </citation>
    <scope>IDENTIFICATION</scope>
</reference>
<accession>A0ACD5US50</accession>
<evidence type="ECO:0000313" key="1">
    <source>
        <dbReference type="EnsemblPlants" id="AVESA.00010b.r2.2CG0308270.1.CDS"/>
    </source>
</evidence>
<dbReference type="Proteomes" id="UP001732700">
    <property type="component" value="Chromosome 2C"/>
</dbReference>
<proteinExistence type="predicted"/>
<organism evidence="1 2">
    <name type="scientific">Avena sativa</name>
    <name type="common">Oat</name>
    <dbReference type="NCBI Taxonomy" id="4498"/>
    <lineage>
        <taxon>Eukaryota</taxon>
        <taxon>Viridiplantae</taxon>
        <taxon>Streptophyta</taxon>
        <taxon>Embryophyta</taxon>
        <taxon>Tracheophyta</taxon>
        <taxon>Spermatophyta</taxon>
        <taxon>Magnoliopsida</taxon>
        <taxon>Liliopsida</taxon>
        <taxon>Poales</taxon>
        <taxon>Poaceae</taxon>
        <taxon>BOP clade</taxon>
        <taxon>Pooideae</taxon>
        <taxon>Poodae</taxon>
        <taxon>Poeae</taxon>
        <taxon>Poeae Chloroplast Group 1 (Aveneae type)</taxon>
        <taxon>Aveninae</taxon>
        <taxon>Avena</taxon>
    </lineage>
</organism>
<dbReference type="EnsemblPlants" id="AVESA.00010b.r2.2CG0308270.1">
    <property type="protein sequence ID" value="AVESA.00010b.r2.2CG0308270.1.CDS"/>
    <property type="gene ID" value="AVESA.00010b.r2.2CG0308270"/>
</dbReference>
<reference evidence="1" key="1">
    <citation type="submission" date="2021-05" db="EMBL/GenBank/DDBJ databases">
        <authorList>
            <person name="Scholz U."/>
            <person name="Mascher M."/>
            <person name="Fiebig A."/>
        </authorList>
    </citation>
    <scope>NUCLEOTIDE SEQUENCE [LARGE SCALE GENOMIC DNA]</scope>
</reference>
<keyword evidence="2" id="KW-1185">Reference proteome</keyword>
<sequence>MYKYKWEHNYILMRTEDGVLGCATLQESVLELWSMESGTDGAVRWVLSRVVELENWLPSRISFVTNFADGVGVFFVRTNLGIFTVELKSGRVKKVSRSEDRVIPYMSLYTPDQSGGLAPPSTMTSSSEKNVETAREEYHDRLLLQHSSGEVADEKEKWVEKAEEDCKWDEGGWYGEGSVEDWEWKGEKALEQFQEGSKAIKERRFGHARNCFRYVLTEEVFYYGRLSPMCVMTYYKYGRALLYEAQAKIAQYQDLVEGSAIRDDTGSSKASCSNVREDDTEKDLDLAWKMLHIARAIHEKCPFIPTAGVEIFRALAEVSLEREDIE</sequence>